<evidence type="ECO:0000259" key="2">
    <source>
        <dbReference type="PROSITE" id="PS51178"/>
    </source>
</evidence>
<feature type="domain" description="PASTA" evidence="2">
    <location>
        <begin position="186"/>
        <end position="253"/>
    </location>
</feature>
<evidence type="ECO:0000256" key="1">
    <source>
        <dbReference type="SAM" id="Phobius"/>
    </source>
</evidence>
<dbReference type="EMBL" id="JBHPBY010000191">
    <property type="protein sequence ID" value="MFC1851459.1"/>
    <property type="molecule type" value="Genomic_DNA"/>
</dbReference>
<name>A0ABV6YZ38_UNCC1</name>
<keyword evidence="1" id="KW-1133">Transmembrane helix</keyword>
<evidence type="ECO:0000313" key="3">
    <source>
        <dbReference type="EMBL" id="MFC1851459.1"/>
    </source>
</evidence>
<feature type="domain" description="PASTA" evidence="2">
    <location>
        <begin position="47"/>
        <end position="113"/>
    </location>
</feature>
<proteinExistence type="predicted"/>
<organism evidence="3 4">
    <name type="scientific">candidate division CSSED10-310 bacterium</name>
    <dbReference type="NCBI Taxonomy" id="2855610"/>
    <lineage>
        <taxon>Bacteria</taxon>
        <taxon>Bacteria division CSSED10-310</taxon>
    </lineage>
</organism>
<feature type="domain" description="PASTA" evidence="2">
    <location>
        <begin position="114"/>
        <end position="183"/>
    </location>
</feature>
<keyword evidence="1" id="KW-0472">Membrane</keyword>
<protein>
    <submittedName>
        <fullName evidence="3">PASTA domain-containing protein</fullName>
    </submittedName>
</protein>
<keyword evidence="1" id="KW-0812">Transmembrane</keyword>
<sequence length="336" mass="38375">VTLFSKVNFEIPIQLIMKLVRFITIFSFIAFAGLIVGWLAVSFSLSGERITTPDLTGLNLVEALKKTEELELFLRLKEQQFHQKAPIDTIISQKPEAGLTIKKGRNIHVIVSKGPKEVVVPDLANLSYREVESYLAQVGLKLHQDFISRVHSNIFERDKIIAQQPLPGQRYVIGEQVNILVSLGPKSQYYKTPDWIGKNISECRNKATVMNLRLEVTERKIAPEYPTGTILLQFPAPGYQIREGDVIRVIISRKSRLEDEKNLEYFPFVYIAPAGLFPREMKIVLVNLENEEIELFKKEVLPGERVSLLIPQKEGSYLKVYLNNEMVAREEPTIIE</sequence>
<dbReference type="Proteomes" id="UP001594351">
    <property type="component" value="Unassembled WGS sequence"/>
</dbReference>
<gene>
    <name evidence="3" type="ORF">ACFL27_14785</name>
</gene>
<dbReference type="SMART" id="SM00740">
    <property type="entry name" value="PASTA"/>
    <property type="match status" value="3"/>
</dbReference>
<dbReference type="CDD" id="cd06577">
    <property type="entry name" value="PASTA_pknB"/>
    <property type="match status" value="3"/>
</dbReference>
<evidence type="ECO:0000313" key="4">
    <source>
        <dbReference type="Proteomes" id="UP001594351"/>
    </source>
</evidence>
<feature type="transmembrane region" description="Helical" evidence="1">
    <location>
        <begin position="19"/>
        <end position="41"/>
    </location>
</feature>
<dbReference type="Gene3D" id="3.30.10.20">
    <property type="match status" value="3"/>
</dbReference>
<keyword evidence="4" id="KW-1185">Reference proteome</keyword>
<dbReference type="InterPro" id="IPR005543">
    <property type="entry name" value="PASTA_dom"/>
</dbReference>
<reference evidence="3 4" key="1">
    <citation type="submission" date="2024-09" db="EMBL/GenBank/DDBJ databases">
        <title>Laminarin stimulates single cell rates of sulfate reduction while oxygen inhibits transcriptomic activity in coastal marine sediment.</title>
        <authorList>
            <person name="Lindsay M."/>
            <person name="Orcutt B."/>
            <person name="Emerson D."/>
            <person name="Stepanauskas R."/>
            <person name="D'Angelo T."/>
        </authorList>
    </citation>
    <scope>NUCLEOTIDE SEQUENCE [LARGE SCALE GENOMIC DNA]</scope>
    <source>
        <strain evidence="3">SAG AM-311-K15</strain>
    </source>
</reference>
<comment type="caution">
    <text evidence="3">The sequence shown here is derived from an EMBL/GenBank/DDBJ whole genome shotgun (WGS) entry which is preliminary data.</text>
</comment>
<feature type="non-terminal residue" evidence="3">
    <location>
        <position position="1"/>
    </location>
</feature>
<dbReference type="PROSITE" id="PS51178">
    <property type="entry name" value="PASTA"/>
    <property type="match status" value="3"/>
</dbReference>
<dbReference type="Pfam" id="PF03793">
    <property type="entry name" value="PASTA"/>
    <property type="match status" value="3"/>
</dbReference>
<accession>A0ABV6YZ38</accession>